<reference evidence="2 3" key="1">
    <citation type="submission" date="2021-05" db="EMBL/GenBank/DDBJ databases">
        <title>Croceibacterium sp. LX-88 genome sequence.</title>
        <authorList>
            <person name="Luo X."/>
        </authorList>
    </citation>
    <scope>NUCLEOTIDE SEQUENCE [LARGE SCALE GENOMIC DNA]</scope>
    <source>
        <strain evidence="2 3">LX-88</strain>
    </source>
</reference>
<accession>A0ABS5W7T6</accession>
<protein>
    <recommendedName>
        <fullName evidence="4">Cell division protein FtsL</fullName>
    </recommendedName>
</protein>
<evidence type="ECO:0000313" key="3">
    <source>
        <dbReference type="Proteomes" id="UP000811255"/>
    </source>
</evidence>
<evidence type="ECO:0000256" key="1">
    <source>
        <dbReference type="SAM" id="Coils"/>
    </source>
</evidence>
<keyword evidence="1" id="KW-0175">Coiled coil</keyword>
<dbReference type="RefSeq" id="WP_214537658.1">
    <property type="nucleotide sequence ID" value="NZ_JAHFVK010000003.1"/>
</dbReference>
<sequence>MTPQDRMRRIGWLMTLAICTGLYLMLHLKVHAVVSDVVRAERQIVALEQQKLLLETEFETRSNQLQLAAWNQVDFGYTAPTAAQFIGSERQLASFGTPRGLGAPEPIRVAGVNGDTPAFPKFVSPLTGKPVDDALIQPERVEALADARSDDGAMRIPLNATIASIGE</sequence>
<gene>
    <name evidence="2" type="ORF">KK137_15925</name>
</gene>
<dbReference type="EMBL" id="JAHFVK010000003">
    <property type="protein sequence ID" value="MBT2135827.1"/>
    <property type="molecule type" value="Genomic_DNA"/>
</dbReference>
<proteinExistence type="predicted"/>
<feature type="coiled-coil region" evidence="1">
    <location>
        <begin position="30"/>
        <end position="57"/>
    </location>
</feature>
<dbReference type="Proteomes" id="UP000811255">
    <property type="component" value="Unassembled WGS sequence"/>
</dbReference>
<evidence type="ECO:0000313" key="2">
    <source>
        <dbReference type="EMBL" id="MBT2135827.1"/>
    </source>
</evidence>
<comment type="caution">
    <text evidence="2">The sequence shown here is derived from an EMBL/GenBank/DDBJ whole genome shotgun (WGS) entry which is preliminary data.</text>
</comment>
<evidence type="ECO:0008006" key="4">
    <source>
        <dbReference type="Google" id="ProtNLM"/>
    </source>
</evidence>
<keyword evidence="3" id="KW-1185">Reference proteome</keyword>
<organism evidence="2 3">
    <name type="scientific">Croceibacterium selenioxidans</name>
    <dbReference type="NCBI Taxonomy" id="2838833"/>
    <lineage>
        <taxon>Bacteria</taxon>
        <taxon>Pseudomonadati</taxon>
        <taxon>Pseudomonadota</taxon>
        <taxon>Alphaproteobacteria</taxon>
        <taxon>Sphingomonadales</taxon>
        <taxon>Erythrobacteraceae</taxon>
        <taxon>Croceibacterium</taxon>
    </lineage>
</organism>
<name>A0ABS5W7T6_9SPHN</name>